<dbReference type="AlphaFoldDB" id="A0AAD9QRW7"/>
<feature type="domain" description="TRAF-type" evidence="6">
    <location>
        <begin position="156"/>
        <end position="200"/>
    </location>
</feature>
<sequence>MDSPSKMVFDSVQFDEGIPAQYLCDVCKNPLLDAQIATPCGHSFCGFCVETFQATNGGGNITCQMCRQSVVAFCQNRLANNMLAMVEGECVWCHQRFPLNTAKDHVKCCGELETECSRCHAAVKRANRNSHNDECLMADIQCECGVLLKRADADEHRRNLCALQEIVCPLKCGETVKRCMTASHSLVCANVAQKCSIEGCGHNIRRSWHETHMTEHQGSHVQLLQNQMTKALWNANRGHLRVTTVRGERGVFKWKLGDVPHTSHSLHFIVHTREGKKHAYVDKGPQYVILKEGDYVQVEFSELPQLCSNQEETDTRVVLYLHHAVNLGYKNAVVRTPDTDILVILLYHAHTISLTIYLDTGSGKHRKLINLSDLAASLGESYCETLLGFYVFTGEDCDDWNVNADVLKEVEKFTCLMYGQSREKSVDGVCVKLLRKMVGDGGNLTSKSKVDQGRLPPCYSALKPHFQCVNHRVALYKRAHQAIVEKPKPYEKARDG</sequence>
<keyword evidence="2 4" id="KW-0863">Zinc-finger</keyword>
<dbReference type="InterPro" id="IPR013083">
    <property type="entry name" value="Znf_RING/FYVE/PHD"/>
</dbReference>
<proteinExistence type="predicted"/>
<protein>
    <submittedName>
        <fullName evidence="7">TNF receptor-associated factor 6</fullName>
    </submittedName>
</protein>
<evidence type="ECO:0000259" key="6">
    <source>
        <dbReference type="PROSITE" id="PS50145"/>
    </source>
</evidence>
<dbReference type="PROSITE" id="PS00518">
    <property type="entry name" value="ZF_RING_1"/>
    <property type="match status" value="1"/>
</dbReference>
<reference evidence="7" key="2">
    <citation type="journal article" date="2023" name="Science">
        <title>Genomic signatures of disease resistance in endangered staghorn corals.</title>
        <authorList>
            <person name="Vollmer S.V."/>
            <person name="Selwyn J.D."/>
            <person name="Despard B.A."/>
            <person name="Roesel C.L."/>
        </authorList>
    </citation>
    <scope>NUCLEOTIDE SEQUENCE</scope>
    <source>
        <strain evidence="7">K2</strain>
    </source>
</reference>
<feature type="zinc finger region" description="TRAF-type" evidence="4">
    <location>
        <begin position="156"/>
        <end position="200"/>
    </location>
</feature>
<dbReference type="InterPro" id="IPR018957">
    <property type="entry name" value="Znf_C3HC4_RING-type"/>
</dbReference>
<reference evidence="7" key="1">
    <citation type="journal article" date="2023" name="G3 (Bethesda)">
        <title>Whole genome assembly and annotation of the endangered Caribbean coral Acropora cervicornis.</title>
        <authorList>
            <person name="Selwyn J.D."/>
            <person name="Vollmer S.V."/>
        </authorList>
    </citation>
    <scope>NUCLEOTIDE SEQUENCE</scope>
    <source>
        <strain evidence="7">K2</strain>
    </source>
</reference>
<evidence type="ECO:0000256" key="4">
    <source>
        <dbReference type="PROSITE-ProRule" id="PRU00207"/>
    </source>
</evidence>
<dbReference type="Pfam" id="PF00097">
    <property type="entry name" value="zf-C3HC4"/>
    <property type="match status" value="1"/>
</dbReference>
<dbReference type="PROSITE" id="PS50145">
    <property type="entry name" value="ZF_TRAF"/>
    <property type="match status" value="1"/>
</dbReference>
<evidence type="ECO:0000259" key="5">
    <source>
        <dbReference type="PROSITE" id="PS50089"/>
    </source>
</evidence>
<dbReference type="SUPFAM" id="SSF57850">
    <property type="entry name" value="RING/U-box"/>
    <property type="match status" value="1"/>
</dbReference>
<dbReference type="PANTHER" id="PTHR10131:SF94">
    <property type="entry name" value="TNF RECEPTOR-ASSOCIATED FACTOR 4"/>
    <property type="match status" value="1"/>
</dbReference>
<feature type="domain" description="RING-type" evidence="5">
    <location>
        <begin position="24"/>
        <end position="67"/>
    </location>
</feature>
<organism evidence="7 8">
    <name type="scientific">Acropora cervicornis</name>
    <name type="common">Staghorn coral</name>
    <dbReference type="NCBI Taxonomy" id="6130"/>
    <lineage>
        <taxon>Eukaryota</taxon>
        <taxon>Metazoa</taxon>
        <taxon>Cnidaria</taxon>
        <taxon>Anthozoa</taxon>
        <taxon>Hexacorallia</taxon>
        <taxon>Scleractinia</taxon>
        <taxon>Astrocoeniina</taxon>
        <taxon>Acroporidae</taxon>
        <taxon>Acropora</taxon>
    </lineage>
</organism>
<gene>
    <name evidence="7" type="ORF">P5673_009734</name>
</gene>
<dbReference type="InterPro" id="IPR001293">
    <property type="entry name" value="Znf_TRAF"/>
</dbReference>
<dbReference type="InterPro" id="IPR017907">
    <property type="entry name" value="Znf_RING_CS"/>
</dbReference>
<evidence type="ECO:0000256" key="3">
    <source>
        <dbReference type="ARBA" id="ARBA00022833"/>
    </source>
</evidence>
<dbReference type="Gene3D" id="3.30.40.10">
    <property type="entry name" value="Zinc/RING finger domain, C3HC4 (zinc finger)"/>
    <property type="match status" value="2"/>
</dbReference>
<dbReference type="PANTHER" id="PTHR10131">
    <property type="entry name" value="TNF RECEPTOR ASSOCIATED FACTOR"/>
    <property type="match status" value="1"/>
</dbReference>
<evidence type="ECO:0000256" key="1">
    <source>
        <dbReference type="ARBA" id="ARBA00022723"/>
    </source>
</evidence>
<evidence type="ECO:0000313" key="8">
    <source>
        <dbReference type="Proteomes" id="UP001249851"/>
    </source>
</evidence>
<name>A0AAD9QRW7_ACRCE</name>
<evidence type="ECO:0000313" key="7">
    <source>
        <dbReference type="EMBL" id="KAK2566258.1"/>
    </source>
</evidence>
<dbReference type="Proteomes" id="UP001249851">
    <property type="component" value="Unassembled WGS sequence"/>
</dbReference>
<keyword evidence="1 4" id="KW-0479">Metal-binding</keyword>
<evidence type="ECO:0000256" key="2">
    <source>
        <dbReference type="ARBA" id="ARBA00022771"/>
    </source>
</evidence>
<keyword evidence="7" id="KW-0675">Receptor</keyword>
<accession>A0AAD9QRW7</accession>
<dbReference type="InterPro" id="IPR001841">
    <property type="entry name" value="Znf_RING"/>
</dbReference>
<keyword evidence="8" id="KW-1185">Reference proteome</keyword>
<dbReference type="GO" id="GO:0008270">
    <property type="term" value="F:zinc ion binding"/>
    <property type="evidence" value="ECO:0007669"/>
    <property type="project" value="UniProtKB-KW"/>
</dbReference>
<dbReference type="PROSITE" id="PS50089">
    <property type="entry name" value="ZF_RING_2"/>
    <property type="match status" value="1"/>
</dbReference>
<keyword evidence="3 4" id="KW-0862">Zinc</keyword>
<comment type="caution">
    <text evidence="7">The sequence shown here is derived from an EMBL/GenBank/DDBJ whole genome shotgun (WGS) entry which is preliminary data.</text>
</comment>
<dbReference type="EMBL" id="JARQWQ010000017">
    <property type="protein sequence ID" value="KAK2566258.1"/>
    <property type="molecule type" value="Genomic_DNA"/>
</dbReference>